<sequence>MIGSSVTTKDISADVAFTFTRELPDVASHVMSLQLRNQDNFSSVYGFKGVLHDYELLVRNSTESSKPGAVQYTRHNVEFRVTERATPSADAIPYIASFTVRHPKTGDVDVTAATAGVLAAFVASVDAAILDKMLNFES</sequence>
<evidence type="ECO:0000313" key="1">
    <source>
        <dbReference type="EMBL" id="UJQ85680.1"/>
    </source>
</evidence>
<reference evidence="1" key="1">
    <citation type="submission" date="2021-05" db="EMBL/GenBank/DDBJ databases">
        <authorList>
            <person name="Chen Y.-M."/>
            <person name="Zhang Y.-Z."/>
        </authorList>
    </citation>
    <scope>NUCLEOTIDE SEQUENCE</scope>
    <source>
        <strain evidence="1">346R-k141_489225</strain>
    </source>
</reference>
<protein>
    <submittedName>
        <fullName evidence="1">Coat protein</fullName>
    </submittedName>
</protein>
<dbReference type="EMBL" id="MZ679745">
    <property type="protein sequence ID" value="UJQ85680.1"/>
    <property type="molecule type" value="Genomic_RNA"/>
</dbReference>
<name>A0ABY3SUI6_9VIRU</name>
<accession>A0ABY3SUI6</accession>
<keyword evidence="1" id="KW-0167">Capsid protein</keyword>
<reference evidence="1" key="2">
    <citation type="journal article" date="2022" name="Nat. Microbiol.">
        <title>RNA viromes from terrestrial sites across China expand environmental viral diversity.</title>
        <authorList>
            <person name="Chiapello M."/>
            <person name="Rodriguez-Romero J."/>
            <person name="Ayllon M.A."/>
            <person name="Turina M."/>
        </authorList>
    </citation>
    <scope>NUCLEOTIDE SEQUENCE</scope>
    <source>
        <strain evidence="1">346R-k141_489225</strain>
    </source>
</reference>
<dbReference type="Proteomes" id="UP001057811">
    <property type="component" value="Segment"/>
</dbReference>
<keyword evidence="1" id="KW-0946">Virion</keyword>
<keyword evidence="2" id="KW-1185">Reference proteome</keyword>
<dbReference type="Pfam" id="PF22387">
    <property type="entry name" value="PhiCb5_coat"/>
    <property type="match status" value="1"/>
</dbReference>
<evidence type="ECO:0000313" key="2">
    <source>
        <dbReference type="Proteomes" id="UP001057811"/>
    </source>
</evidence>
<dbReference type="InterPro" id="IPR054457">
    <property type="entry name" value="PhiCb5_coat"/>
</dbReference>
<dbReference type="GO" id="GO:0019028">
    <property type="term" value="C:viral capsid"/>
    <property type="evidence" value="ECO:0007669"/>
    <property type="project" value="UniProtKB-KW"/>
</dbReference>
<proteinExistence type="predicted"/>
<dbReference type="Gene3D" id="2.40.160.220">
    <property type="match status" value="1"/>
</dbReference>
<organism evidence="1 2">
    <name type="scientific">Leviviridae sp</name>
    <dbReference type="NCBI Taxonomy" id="2027243"/>
    <lineage>
        <taxon>Viruses</taxon>
        <taxon>Riboviria</taxon>
        <taxon>Orthornavirae</taxon>
        <taxon>Lenarviricota</taxon>
        <taxon>Leviviricetes</taxon>
        <taxon>Norzivirales</taxon>
        <taxon>Fiersviridae</taxon>
    </lineage>
</organism>